<comment type="caution">
    <text evidence="4">The sequence shown here is derived from an EMBL/GenBank/DDBJ whole genome shotgun (WGS) entry which is preliminary data.</text>
</comment>
<evidence type="ECO:0000313" key="5">
    <source>
        <dbReference type="Proteomes" id="UP001208656"/>
    </source>
</evidence>
<proteinExistence type="inferred from homology"/>
<dbReference type="RefSeq" id="WP_173657773.1">
    <property type="nucleotide sequence ID" value="NZ_JAOUSE010000008.1"/>
</dbReference>
<dbReference type="Pfam" id="PF02230">
    <property type="entry name" value="Abhydrolase_2"/>
    <property type="match status" value="1"/>
</dbReference>
<reference evidence="4 5" key="1">
    <citation type="submission" date="2022-10" db="EMBL/GenBank/DDBJ databases">
        <title>Description of Fervidibacillus gen. nov. in the family Fervidibacillaceae fam. nov. with two species, Fervidibacillus albus sp. nov., and Fervidibacillus halotolerans sp. nov., isolated from tidal flat sediments.</title>
        <authorList>
            <person name="Kwon K.K."/>
            <person name="Yang S.-H."/>
        </authorList>
    </citation>
    <scope>NUCLEOTIDE SEQUENCE [LARGE SCALE GENOMIC DNA]</scope>
    <source>
        <strain evidence="4 5">DSM 23332</strain>
    </source>
</reference>
<evidence type="ECO:0000256" key="2">
    <source>
        <dbReference type="ARBA" id="ARBA00022801"/>
    </source>
</evidence>
<dbReference type="PANTHER" id="PTHR10655:SF17">
    <property type="entry name" value="LYSOPHOSPHOLIPASE-LIKE PROTEIN 1"/>
    <property type="match status" value="1"/>
</dbReference>
<dbReference type="Proteomes" id="UP001208656">
    <property type="component" value="Unassembled WGS sequence"/>
</dbReference>
<keyword evidence="5" id="KW-1185">Reference proteome</keyword>
<sequence length="215" mass="24670">MDAPLYYELKKPSNLDPGKKYPVLFMLHGMGSNEKDLPPLVEGFENEMFIFSLRGPIIQPPGYAFFTFQNFGSPDRDTFDHALRTLEAFITYAEQHYPIDAENIFLMGFSQGSIVSMSFAIQNFGRIKGVIALSGYIPTFVKEENKTKNLEKLNIFISHGMQDPVLPYAFALESKNFLEKTKANFSFKSYQAGHFVTEENYNDLRTWLKEQLNTE</sequence>
<dbReference type="InterPro" id="IPR050565">
    <property type="entry name" value="LYPA1-2/EST-like"/>
</dbReference>
<dbReference type="Gene3D" id="3.40.50.1820">
    <property type="entry name" value="alpha/beta hydrolase"/>
    <property type="match status" value="1"/>
</dbReference>
<dbReference type="GO" id="GO:0016787">
    <property type="term" value="F:hydrolase activity"/>
    <property type="evidence" value="ECO:0007669"/>
    <property type="project" value="UniProtKB-KW"/>
</dbReference>
<feature type="domain" description="Phospholipase/carboxylesterase/thioesterase" evidence="3">
    <location>
        <begin position="22"/>
        <end position="209"/>
    </location>
</feature>
<accession>A0ABT2WDP2</accession>
<dbReference type="SUPFAM" id="SSF53474">
    <property type="entry name" value="alpha/beta-Hydrolases"/>
    <property type="match status" value="1"/>
</dbReference>
<name>A0ABT2WDP2_9BACI</name>
<keyword evidence="2 4" id="KW-0378">Hydrolase</keyword>
<dbReference type="EMBL" id="JAOUSE010000008">
    <property type="protein sequence ID" value="MCU9593783.1"/>
    <property type="molecule type" value="Genomic_DNA"/>
</dbReference>
<evidence type="ECO:0000259" key="3">
    <source>
        <dbReference type="Pfam" id="PF02230"/>
    </source>
</evidence>
<dbReference type="InterPro" id="IPR029058">
    <property type="entry name" value="AB_hydrolase_fold"/>
</dbReference>
<organism evidence="4 5">
    <name type="scientific">Pallidibacillus thermolactis</name>
    <dbReference type="NCBI Taxonomy" id="251051"/>
    <lineage>
        <taxon>Bacteria</taxon>
        <taxon>Bacillati</taxon>
        <taxon>Bacillota</taxon>
        <taxon>Bacilli</taxon>
        <taxon>Bacillales</taxon>
        <taxon>Bacillaceae</taxon>
        <taxon>Pallidibacillus</taxon>
    </lineage>
</organism>
<gene>
    <name evidence="4" type="ORF">OEV82_04870</name>
</gene>
<dbReference type="PANTHER" id="PTHR10655">
    <property type="entry name" value="LYSOPHOSPHOLIPASE-RELATED"/>
    <property type="match status" value="1"/>
</dbReference>
<protein>
    <submittedName>
        <fullName evidence="4">Dienelactone hydrolase family protein</fullName>
    </submittedName>
</protein>
<dbReference type="InterPro" id="IPR003140">
    <property type="entry name" value="PLipase/COase/thioEstase"/>
</dbReference>
<comment type="similarity">
    <text evidence="1">Belongs to the AB hydrolase superfamily. AB hydrolase 2 family.</text>
</comment>
<evidence type="ECO:0000313" key="4">
    <source>
        <dbReference type="EMBL" id="MCU9593783.1"/>
    </source>
</evidence>
<evidence type="ECO:0000256" key="1">
    <source>
        <dbReference type="ARBA" id="ARBA00006499"/>
    </source>
</evidence>